<dbReference type="InterPro" id="IPR010720">
    <property type="entry name" value="Alpha-L-AF_C"/>
</dbReference>
<evidence type="ECO:0000256" key="13">
    <source>
        <dbReference type="SAM" id="SignalP"/>
    </source>
</evidence>
<gene>
    <name evidence="16" type="ORF">EAI93_09050</name>
</gene>
<dbReference type="EMBL" id="RCYR01000016">
    <property type="protein sequence ID" value="RYS79218.1"/>
    <property type="molecule type" value="Genomic_DNA"/>
</dbReference>
<evidence type="ECO:0000256" key="5">
    <source>
        <dbReference type="ARBA" id="ARBA00012670"/>
    </source>
</evidence>
<comment type="subunit">
    <text evidence="4">Homohexamer; trimer of dimers.</text>
</comment>
<keyword evidence="9" id="KW-0119">Carbohydrate metabolism</keyword>
<dbReference type="SUPFAM" id="SSF51445">
    <property type="entry name" value="(Trans)glycosidases"/>
    <property type="match status" value="1"/>
</dbReference>
<dbReference type="InterPro" id="IPR055235">
    <property type="entry name" value="ASD1_cat"/>
</dbReference>
<feature type="signal peptide" evidence="13">
    <location>
        <begin position="1"/>
        <end position="28"/>
    </location>
</feature>
<dbReference type="InterPro" id="IPR013320">
    <property type="entry name" value="ConA-like_dom_sf"/>
</dbReference>
<dbReference type="InterPro" id="IPR044060">
    <property type="entry name" value="Bacterial_rp_domain"/>
</dbReference>
<dbReference type="SUPFAM" id="SSF51011">
    <property type="entry name" value="Glycosyl hydrolase domain"/>
    <property type="match status" value="1"/>
</dbReference>
<evidence type="ECO:0000259" key="14">
    <source>
        <dbReference type="SMART" id="SM00560"/>
    </source>
</evidence>
<dbReference type="PANTHER" id="PTHR43576">
    <property type="entry name" value="ALPHA-L-ARABINOFURANOSIDASE C-RELATED"/>
    <property type="match status" value="1"/>
</dbReference>
<sequence>MKKKMWRTGLCGLTACSMLFTMPALAWAADEPQNTNIDNGLIAYYDFENVNEKKVPNVKDQSKYEGELKGSNVSIASDTIFGKSLKFTEGTEGTMEIPQIMNTSQNSYSISLWFKYDTNTNREGKNTVLLQQSGQGRTFLQFTKDNKYATYVNATNVYSDKTVDLSQWQHVMATYNKDTKKIAFYINGEKDSEKDAGNQVVNKLTNLLIGRHKNAGNDPLSMRGLVDEIRVYDKVLTAEEAKAVYESKAGAMLFPQLQETLKEAKELDASGSLDTEAEEAKVLKEAIAEAEKLTAESQLSEISETIKELEEAMKNYRAAIGVVLTVSPTKEERSIEKSTIGINHRYAFNGYGSFDSTKMEMKEEFTDLYKEAGFGSIRYPGGTISNLFRWKDTIGDKEDRVNQIHGFYNNPNQGGIAPNFGLTEVADFAYRDDVQSEIVYVYGFGRGSAQDAADLVEYLNAPAGSNPGGGVAWADIRKENGHAEPYNVRYFEIGNENNQPGTDGTTSQQYWMIGTQDAEKAYVEGGVASFTKQYAVKKDDWNKAASVSDGTANQVRYMRYANPNPMTGKDGKTLVENFEAVQKGSVEVWVGTDGEGNNHKWEVVESLDNAGANDQKVTIDYRDGSIHFGDGTHGKIPAKGQQIYVTYKVKRDGFVAVSKAMKDMTAEINEINAKSGSAEKASCYVYSSWETKGFIDKMAAGNWNDYYDGLTIHPYCGDPGADQDKGAFYDSAMRLAENVGIQKVKNYVNMLPQGKVPVISEYGIFRSTSPLLRSQTHAVYIAKVLMEYVRLGSPYIQKHCLVDWYSSGADSLGPTQQAVIQAVPQTGANQGTGEGNFRFFSTPSAKVFELFSNSFAKGTKVVGTEFEHVETLANGTKAYSAIASKGDDGTLYVTVVNTDRENDKKLRVKVDGVDLTGKTVEVQTLAGESFVDENSLAEPDKVTIENSTVTAEGTDLELTAKAHSVMSITVKEKVDPPAPETYTVTAKANNTDMGTVTIDPVKDKYNAGEKVTATATAKEGYEFVNWTVDGQEVSTKTTYELTVEKNTELTANFKAKAPVEEKFTVTARVNDSKMGEAKIDPDKAEYVKGEKVKAIATAKEGYEFVNWTVDGEAVSTEATYEFTVDKNVELTANFKKTEKPVEKVTITVKANDSKMGTVKLDPAKESYENGEIVTAIATAKEGYKFVNWTVAGKVVSDKAEYKFKVDRAAELQANFVKVSEDPKPENPKDEDKAVQTGDNGVSPIIPLAGLMLAAGAAVVALRKKED</sequence>
<dbReference type="AlphaFoldDB" id="A0A4Q5C771"/>
<dbReference type="GO" id="GO:0046373">
    <property type="term" value="P:L-arabinose metabolic process"/>
    <property type="evidence" value="ECO:0007669"/>
    <property type="project" value="InterPro"/>
</dbReference>
<dbReference type="Pfam" id="PF06964">
    <property type="entry name" value="Alpha-L-AF_C"/>
    <property type="match status" value="1"/>
</dbReference>
<dbReference type="EC" id="3.2.1.55" evidence="5"/>
<dbReference type="GO" id="GO:0000272">
    <property type="term" value="P:polysaccharide catabolic process"/>
    <property type="evidence" value="ECO:0007669"/>
    <property type="project" value="TreeGrafter"/>
</dbReference>
<evidence type="ECO:0000256" key="6">
    <source>
        <dbReference type="ARBA" id="ARBA00022729"/>
    </source>
</evidence>
<comment type="catalytic activity">
    <reaction evidence="1">
        <text>Hydrolysis of terminal non-reducing alpha-L-arabinofuranoside residues in alpha-L-arabinosides.</text>
        <dbReference type="EC" id="3.2.1.55"/>
    </reaction>
</comment>
<evidence type="ECO:0000313" key="17">
    <source>
        <dbReference type="Proteomes" id="UP000292665"/>
    </source>
</evidence>
<dbReference type="Proteomes" id="UP000292665">
    <property type="component" value="Unassembled WGS sequence"/>
</dbReference>
<evidence type="ECO:0000256" key="4">
    <source>
        <dbReference type="ARBA" id="ARBA00011165"/>
    </source>
</evidence>
<evidence type="ECO:0000256" key="2">
    <source>
        <dbReference type="ARBA" id="ARBA00004881"/>
    </source>
</evidence>
<dbReference type="Gene3D" id="3.20.20.80">
    <property type="entry name" value="Glycosidases"/>
    <property type="match status" value="2"/>
</dbReference>
<evidence type="ECO:0000256" key="12">
    <source>
        <dbReference type="SAM" id="MobiDB-lite"/>
    </source>
</evidence>
<evidence type="ECO:0000313" key="16">
    <source>
        <dbReference type="EMBL" id="RYS79218.1"/>
    </source>
</evidence>
<dbReference type="Pfam" id="PF18998">
    <property type="entry name" value="Flg_new_2"/>
    <property type="match status" value="3"/>
</dbReference>
<evidence type="ECO:0000259" key="15">
    <source>
        <dbReference type="SMART" id="SM00813"/>
    </source>
</evidence>
<dbReference type="SMART" id="SM00813">
    <property type="entry name" value="Alpha-L-AF_C"/>
    <property type="match status" value="1"/>
</dbReference>
<accession>A0A4Q5C771</accession>
<dbReference type="InterPro" id="IPR013780">
    <property type="entry name" value="Glyco_hydro_b"/>
</dbReference>
<name>A0A4Q5C771_9FIRM</name>
<keyword evidence="7" id="KW-0378">Hydrolase</keyword>
<evidence type="ECO:0000256" key="9">
    <source>
        <dbReference type="ARBA" id="ARBA00023277"/>
    </source>
</evidence>
<keyword evidence="10" id="KW-0326">Glycosidase</keyword>
<dbReference type="Gene3D" id="2.60.120.200">
    <property type="match status" value="1"/>
</dbReference>
<organism evidence="16 17">
    <name type="scientific">[Ruminococcus] torques</name>
    <dbReference type="NCBI Taxonomy" id="33039"/>
    <lineage>
        <taxon>Bacteria</taxon>
        <taxon>Bacillati</taxon>
        <taxon>Bacillota</taxon>
        <taxon>Clostridia</taxon>
        <taxon>Lachnospirales</taxon>
        <taxon>Lachnospiraceae</taxon>
        <taxon>Mediterraneibacter</taxon>
    </lineage>
</organism>
<keyword evidence="11" id="KW-0175">Coiled coil</keyword>
<dbReference type="InterPro" id="IPR006558">
    <property type="entry name" value="LamG-like"/>
</dbReference>
<protein>
    <recommendedName>
        <fullName evidence="5">non-reducing end alpha-L-arabinofuranosidase</fullName>
        <ecNumber evidence="5">3.2.1.55</ecNumber>
    </recommendedName>
</protein>
<comment type="similarity">
    <text evidence="3">Belongs to the glycosyl hydrolase 51 family.</text>
</comment>
<feature type="region of interest" description="Disordered" evidence="12">
    <location>
        <begin position="1218"/>
        <end position="1239"/>
    </location>
</feature>
<dbReference type="GO" id="GO:0046556">
    <property type="term" value="F:alpha-L-arabinofuranosidase activity"/>
    <property type="evidence" value="ECO:0007669"/>
    <property type="project" value="UniProtKB-EC"/>
</dbReference>
<keyword evidence="6 13" id="KW-0732">Signal</keyword>
<keyword evidence="8" id="KW-1015">Disulfide bond</keyword>
<evidence type="ECO:0000256" key="10">
    <source>
        <dbReference type="ARBA" id="ARBA00023295"/>
    </source>
</evidence>
<evidence type="ECO:0000256" key="11">
    <source>
        <dbReference type="SAM" id="Coils"/>
    </source>
</evidence>
<reference evidence="16 17" key="1">
    <citation type="journal article" date="2019" name="Science, e1252229">
        <title>Invertible promoters mediate bacterial phase variation, antibiotic resistance, and host adaptation in the gut.</title>
        <authorList>
            <person name="Jiang X."/>
            <person name="Hall A.B."/>
            <person name="Arthur T.D."/>
            <person name="Plichta D.R."/>
            <person name="Covington C.T."/>
            <person name="Poyet M."/>
            <person name="Crothers J."/>
            <person name="Moses P.L."/>
            <person name="Tolonen A.C."/>
            <person name="Vlamakis H."/>
            <person name="Alm E.J."/>
            <person name="Xavier R.J."/>
        </authorList>
    </citation>
    <scope>NUCLEOTIDE SEQUENCE [LARGE SCALE GENOMIC DNA]</scope>
    <source>
        <strain evidence="17">aa_0143</strain>
    </source>
</reference>
<evidence type="ECO:0000256" key="8">
    <source>
        <dbReference type="ARBA" id="ARBA00023157"/>
    </source>
</evidence>
<feature type="domain" description="LamG-like jellyroll fold" evidence="14">
    <location>
        <begin position="106"/>
        <end position="239"/>
    </location>
</feature>
<evidence type="ECO:0000256" key="7">
    <source>
        <dbReference type="ARBA" id="ARBA00022801"/>
    </source>
</evidence>
<comment type="pathway">
    <text evidence="2">Glycan metabolism.</text>
</comment>
<feature type="domain" description="Alpha-L-arabinofuranosidase C-terminal" evidence="15">
    <location>
        <begin position="720"/>
        <end position="964"/>
    </location>
</feature>
<comment type="caution">
    <text evidence="16">The sequence shown here is derived from an EMBL/GenBank/DDBJ whole genome shotgun (WGS) entry which is preliminary data.</text>
</comment>
<dbReference type="InterPro" id="IPR017853">
    <property type="entry name" value="GH"/>
</dbReference>
<feature type="chain" id="PRO_5020192730" description="non-reducing end alpha-L-arabinofuranosidase" evidence="13">
    <location>
        <begin position="29"/>
        <end position="1266"/>
    </location>
</feature>
<dbReference type="PANTHER" id="PTHR43576:SF3">
    <property type="entry name" value="ALPHA-L-ARABINOFURANOSIDASE C"/>
    <property type="match status" value="1"/>
</dbReference>
<dbReference type="SUPFAM" id="SSF49899">
    <property type="entry name" value="Concanavalin A-like lectins/glucanases"/>
    <property type="match status" value="1"/>
</dbReference>
<feature type="compositionally biased region" description="Basic and acidic residues" evidence="12">
    <location>
        <begin position="1218"/>
        <end position="1233"/>
    </location>
</feature>
<proteinExistence type="inferred from homology"/>
<dbReference type="SMART" id="SM00560">
    <property type="entry name" value="LamGL"/>
    <property type="match status" value="1"/>
</dbReference>
<dbReference type="RefSeq" id="WP_129794950.1">
    <property type="nucleotide sequence ID" value="NZ_RCYR01000016.1"/>
</dbReference>
<dbReference type="Pfam" id="PF13385">
    <property type="entry name" value="Laminin_G_3"/>
    <property type="match status" value="1"/>
</dbReference>
<dbReference type="Gene3D" id="2.60.40.1180">
    <property type="entry name" value="Golgi alpha-mannosidase II"/>
    <property type="match status" value="1"/>
</dbReference>
<evidence type="ECO:0000256" key="1">
    <source>
        <dbReference type="ARBA" id="ARBA00001462"/>
    </source>
</evidence>
<dbReference type="Pfam" id="PF22848">
    <property type="entry name" value="ASD1_dom"/>
    <property type="match status" value="1"/>
</dbReference>
<evidence type="ECO:0000256" key="3">
    <source>
        <dbReference type="ARBA" id="ARBA00007186"/>
    </source>
</evidence>
<feature type="coiled-coil region" evidence="11">
    <location>
        <begin position="273"/>
        <end position="319"/>
    </location>
</feature>